<reference evidence="16" key="1">
    <citation type="submission" date="2023-07" db="EMBL/GenBank/DDBJ databases">
        <title>Genome content predicts the carbon catabolic preferences of heterotrophic bacteria.</title>
        <authorList>
            <person name="Gralka M."/>
        </authorList>
    </citation>
    <scope>NUCLEOTIDE SEQUENCE</scope>
    <source>
        <strain evidence="16">E2R20</strain>
    </source>
</reference>
<keyword evidence="13" id="KW-0170">Cobalt</keyword>
<evidence type="ECO:0000256" key="13">
    <source>
        <dbReference type="ARBA" id="ARBA00023285"/>
    </source>
</evidence>
<sequence>MSVFSKDEQLQILKDLIEIKTVNDNEIEVAKYLQSLLQKHGIKAEIDEIKGRHQRANLIASIGDGHPVVGISGHMDVVSEGDYGDWTYPPFELTEQDGLLYGRGTSDMKAGLAALVIAMIDIHERGLLEKGTIKLMATAGEEMQQLGSEQLYKAGYMDDVDALIIAEPSESGIVYAHKGSMDYQIVSRGQAAHSSVPIVGKNAIKPLLDFVRNIDDEYEQLQQELNYQQLDFSHFIEGVKERINGPIDEQQLAQVVKGLVINHTMIHGGNQVNSIPDKATTDFNIRTVPEFDNDKVKALFDKHINQINGEGGQLEEDIYLDLDPVLTTGENRLIALGQQVAKTIFNREVVATPTVGVTDASNLLRDKDEHFPFLMFGPGTVPHQINEHVNKETYHQFIEYYTELLTTYLNED</sequence>
<accession>A0AAW7YPQ9</accession>
<evidence type="ECO:0000256" key="7">
    <source>
        <dbReference type="ARBA" id="ARBA00022605"/>
    </source>
</evidence>
<comment type="caution">
    <text evidence="16">The sequence shown here is derived from an EMBL/GenBank/DDBJ whole genome shotgun (WGS) entry which is preliminary data.</text>
</comment>
<name>A0AAW7YPQ9_9STAP</name>
<evidence type="ECO:0000313" key="17">
    <source>
        <dbReference type="Proteomes" id="UP001170310"/>
    </source>
</evidence>
<comment type="pathway">
    <text evidence="3">Amino-acid biosynthesis; L-lysine biosynthesis via DAP pathway; LL-2,6-diaminopimelate from (S)-tetrahydrodipicolinate (succinylase route): step 3/3.</text>
</comment>
<evidence type="ECO:0000256" key="1">
    <source>
        <dbReference type="ARBA" id="ARBA00001941"/>
    </source>
</evidence>
<evidence type="ECO:0000256" key="5">
    <source>
        <dbReference type="ARBA" id="ARBA00011921"/>
    </source>
</evidence>
<dbReference type="GO" id="GO:0019877">
    <property type="term" value="P:diaminopimelate biosynthetic process"/>
    <property type="evidence" value="ECO:0007669"/>
    <property type="project" value="UniProtKB-KW"/>
</dbReference>
<dbReference type="SUPFAM" id="SSF55031">
    <property type="entry name" value="Bacterial exopeptidase dimerisation domain"/>
    <property type="match status" value="1"/>
</dbReference>
<dbReference type="CDD" id="cd08659">
    <property type="entry name" value="M20_ArgE_DapE-like"/>
    <property type="match status" value="1"/>
</dbReference>
<keyword evidence="8" id="KW-0479">Metal-binding</keyword>
<protein>
    <recommendedName>
        <fullName evidence="6">Probable succinyl-diaminopimelate desuccinylase</fullName>
        <ecNumber evidence="5">3.5.1.18</ecNumber>
    </recommendedName>
</protein>
<keyword evidence="11" id="KW-0220">Diaminopimelate biosynthesis</keyword>
<evidence type="ECO:0000256" key="11">
    <source>
        <dbReference type="ARBA" id="ARBA00022915"/>
    </source>
</evidence>
<dbReference type="EMBL" id="JAUOQO010000004">
    <property type="protein sequence ID" value="MDO6573575.1"/>
    <property type="molecule type" value="Genomic_DNA"/>
</dbReference>
<dbReference type="NCBIfam" id="NF006365">
    <property type="entry name" value="PRK08588.1"/>
    <property type="match status" value="1"/>
</dbReference>
<comment type="similarity">
    <text evidence="4">Belongs to the peptidase M20A family.</text>
</comment>
<dbReference type="RefSeq" id="WP_072291838.1">
    <property type="nucleotide sequence ID" value="NZ_JAUOQO010000004.1"/>
</dbReference>
<dbReference type="Pfam" id="PF07687">
    <property type="entry name" value="M20_dimer"/>
    <property type="match status" value="1"/>
</dbReference>
<evidence type="ECO:0000256" key="9">
    <source>
        <dbReference type="ARBA" id="ARBA00022801"/>
    </source>
</evidence>
<evidence type="ECO:0000256" key="12">
    <source>
        <dbReference type="ARBA" id="ARBA00023154"/>
    </source>
</evidence>
<dbReference type="PROSITE" id="PS00758">
    <property type="entry name" value="ARGE_DAPE_CPG2_1"/>
    <property type="match status" value="1"/>
</dbReference>
<dbReference type="InterPro" id="IPR011650">
    <property type="entry name" value="Peptidase_M20_dimer"/>
</dbReference>
<keyword evidence="17" id="KW-1185">Reference proteome</keyword>
<evidence type="ECO:0000256" key="3">
    <source>
        <dbReference type="ARBA" id="ARBA00005130"/>
    </source>
</evidence>
<dbReference type="InterPro" id="IPR002933">
    <property type="entry name" value="Peptidase_M20"/>
</dbReference>
<dbReference type="InterPro" id="IPR001261">
    <property type="entry name" value="ArgE/DapE_CS"/>
</dbReference>
<dbReference type="Pfam" id="PF01546">
    <property type="entry name" value="Peptidase_M20"/>
    <property type="match status" value="1"/>
</dbReference>
<evidence type="ECO:0000256" key="8">
    <source>
        <dbReference type="ARBA" id="ARBA00022723"/>
    </source>
</evidence>
<dbReference type="PANTHER" id="PTHR43808">
    <property type="entry name" value="ACETYLORNITHINE DEACETYLASE"/>
    <property type="match status" value="1"/>
</dbReference>
<dbReference type="InterPro" id="IPR050072">
    <property type="entry name" value="Peptidase_M20A"/>
</dbReference>
<dbReference type="EC" id="3.5.1.18" evidence="5"/>
<dbReference type="GO" id="GO:0046872">
    <property type="term" value="F:metal ion binding"/>
    <property type="evidence" value="ECO:0007669"/>
    <property type="project" value="UniProtKB-KW"/>
</dbReference>
<evidence type="ECO:0000256" key="14">
    <source>
        <dbReference type="ARBA" id="ARBA00051301"/>
    </source>
</evidence>
<comment type="catalytic activity">
    <reaction evidence="14">
        <text>N-succinyl-(2S,6S)-2,6-diaminopimelate + H2O = (2S,6S)-2,6-diaminopimelate + succinate</text>
        <dbReference type="Rhea" id="RHEA:22608"/>
        <dbReference type="ChEBI" id="CHEBI:15377"/>
        <dbReference type="ChEBI" id="CHEBI:30031"/>
        <dbReference type="ChEBI" id="CHEBI:57609"/>
        <dbReference type="ChEBI" id="CHEBI:58087"/>
        <dbReference type="EC" id="3.5.1.18"/>
    </reaction>
</comment>
<dbReference type="GO" id="GO:0009085">
    <property type="term" value="P:lysine biosynthetic process"/>
    <property type="evidence" value="ECO:0007669"/>
    <property type="project" value="UniProtKB-KW"/>
</dbReference>
<evidence type="ECO:0000256" key="4">
    <source>
        <dbReference type="ARBA" id="ARBA00006247"/>
    </source>
</evidence>
<comment type="cofactor">
    <cofactor evidence="1">
        <name>Co(2+)</name>
        <dbReference type="ChEBI" id="CHEBI:48828"/>
    </cofactor>
</comment>
<dbReference type="AlphaFoldDB" id="A0AAW7YPQ9"/>
<evidence type="ECO:0000256" key="2">
    <source>
        <dbReference type="ARBA" id="ARBA00001947"/>
    </source>
</evidence>
<dbReference type="SUPFAM" id="SSF53187">
    <property type="entry name" value="Zn-dependent exopeptidases"/>
    <property type="match status" value="1"/>
</dbReference>
<feature type="domain" description="Peptidase M20 dimerisation" evidence="15">
    <location>
        <begin position="175"/>
        <end position="310"/>
    </location>
</feature>
<keyword evidence="7" id="KW-0028">Amino-acid biosynthesis</keyword>
<keyword evidence="12" id="KW-0457">Lysine biosynthesis</keyword>
<keyword evidence="10" id="KW-0862">Zinc</keyword>
<evidence type="ECO:0000259" key="15">
    <source>
        <dbReference type="Pfam" id="PF07687"/>
    </source>
</evidence>
<proteinExistence type="inferred from homology"/>
<dbReference type="Gene3D" id="3.40.630.10">
    <property type="entry name" value="Zn peptidases"/>
    <property type="match status" value="1"/>
</dbReference>
<evidence type="ECO:0000256" key="6">
    <source>
        <dbReference type="ARBA" id="ARBA00016853"/>
    </source>
</evidence>
<dbReference type="Proteomes" id="UP001170310">
    <property type="component" value="Unassembled WGS sequence"/>
</dbReference>
<evidence type="ECO:0000313" key="16">
    <source>
        <dbReference type="EMBL" id="MDO6573575.1"/>
    </source>
</evidence>
<gene>
    <name evidence="16" type="ORF">Q4528_05315</name>
</gene>
<dbReference type="NCBIfam" id="TIGR01910">
    <property type="entry name" value="DapE-ArgE"/>
    <property type="match status" value="1"/>
</dbReference>
<dbReference type="GO" id="GO:0009014">
    <property type="term" value="F:succinyl-diaminopimelate desuccinylase activity"/>
    <property type="evidence" value="ECO:0007669"/>
    <property type="project" value="UniProtKB-EC"/>
</dbReference>
<keyword evidence="9" id="KW-0378">Hydrolase</keyword>
<dbReference type="PANTHER" id="PTHR43808:SF8">
    <property type="entry name" value="PEPTIDASE M20 DIMERISATION DOMAIN-CONTAINING PROTEIN"/>
    <property type="match status" value="1"/>
</dbReference>
<organism evidence="16 17">
    <name type="scientific">Staphylococcus pasteuri_A</name>
    <dbReference type="NCBI Taxonomy" id="3062664"/>
    <lineage>
        <taxon>Bacteria</taxon>
        <taxon>Bacillati</taxon>
        <taxon>Bacillota</taxon>
        <taxon>Bacilli</taxon>
        <taxon>Bacillales</taxon>
        <taxon>Staphylococcaceae</taxon>
        <taxon>Staphylococcus</taxon>
    </lineage>
</organism>
<comment type="cofactor">
    <cofactor evidence="2">
        <name>Zn(2+)</name>
        <dbReference type="ChEBI" id="CHEBI:29105"/>
    </cofactor>
</comment>
<dbReference type="InterPro" id="IPR036264">
    <property type="entry name" value="Bact_exopeptidase_dim_dom"/>
</dbReference>
<evidence type="ECO:0000256" key="10">
    <source>
        <dbReference type="ARBA" id="ARBA00022833"/>
    </source>
</evidence>
<dbReference type="InterPro" id="IPR010182">
    <property type="entry name" value="ArgE/DapE"/>
</dbReference>
<dbReference type="Gene3D" id="3.30.70.360">
    <property type="match status" value="1"/>
</dbReference>